<organism evidence="4">
    <name type="scientific">Haemonchus placei</name>
    <name type="common">Barber's pole worm</name>
    <dbReference type="NCBI Taxonomy" id="6290"/>
    <lineage>
        <taxon>Eukaryota</taxon>
        <taxon>Metazoa</taxon>
        <taxon>Ecdysozoa</taxon>
        <taxon>Nematoda</taxon>
        <taxon>Chromadorea</taxon>
        <taxon>Rhabditida</taxon>
        <taxon>Rhabditina</taxon>
        <taxon>Rhabditomorpha</taxon>
        <taxon>Strongyloidea</taxon>
        <taxon>Trichostrongylidae</taxon>
        <taxon>Haemonchus</taxon>
    </lineage>
</organism>
<evidence type="ECO:0000313" key="4">
    <source>
        <dbReference type="WBParaSite" id="HPLM_0001172801-mRNA-1"/>
    </source>
</evidence>
<proteinExistence type="predicted"/>
<dbReference type="WBParaSite" id="HPLM_0001172801-mRNA-1">
    <property type="protein sequence ID" value="HPLM_0001172801-mRNA-1"/>
    <property type="gene ID" value="HPLM_0001172801"/>
</dbReference>
<sequence>MTESYNLPQREVEAQKRQTHEIGGMVKAVEELEEDLLNLGNVYDCEQESESRDEEPLVHDEDQSNRQQGTKQKNLKQQRQSRPKRKKDTVGQSPDPLELEKNEMEEARRRDRRVEQRNPIQPTASPWNNCGNHQNERGREVFALFVL</sequence>
<feature type="compositionally biased region" description="Basic and acidic residues" evidence="1">
    <location>
        <begin position="98"/>
        <end position="116"/>
    </location>
</feature>
<reference evidence="4" key="1">
    <citation type="submission" date="2017-02" db="UniProtKB">
        <authorList>
            <consortium name="WormBaseParasite"/>
        </authorList>
    </citation>
    <scope>IDENTIFICATION</scope>
</reference>
<reference evidence="2 3" key="2">
    <citation type="submission" date="2018-11" db="EMBL/GenBank/DDBJ databases">
        <authorList>
            <consortium name="Pathogen Informatics"/>
        </authorList>
    </citation>
    <scope>NUCLEOTIDE SEQUENCE [LARGE SCALE GENOMIC DNA]</scope>
    <source>
        <strain evidence="2 3">MHpl1</strain>
    </source>
</reference>
<accession>A0A0N4WKU6</accession>
<evidence type="ECO:0000313" key="2">
    <source>
        <dbReference type="EMBL" id="VDO43656.1"/>
    </source>
</evidence>
<name>A0A0N4WKU6_HAEPC</name>
<dbReference type="AlphaFoldDB" id="A0A0N4WKU6"/>
<evidence type="ECO:0000256" key="1">
    <source>
        <dbReference type="SAM" id="MobiDB-lite"/>
    </source>
</evidence>
<feature type="compositionally biased region" description="Basic and acidic residues" evidence="1">
    <location>
        <begin position="54"/>
        <end position="64"/>
    </location>
</feature>
<feature type="region of interest" description="Disordered" evidence="1">
    <location>
        <begin position="40"/>
        <end position="135"/>
    </location>
</feature>
<protein>
    <submittedName>
        <fullName evidence="4">Shootin-1</fullName>
    </submittedName>
</protein>
<feature type="compositionally biased region" description="Basic residues" evidence="1">
    <location>
        <begin position="73"/>
        <end position="87"/>
    </location>
</feature>
<feature type="region of interest" description="Disordered" evidence="1">
    <location>
        <begin position="1"/>
        <end position="21"/>
    </location>
</feature>
<dbReference type="Proteomes" id="UP000268014">
    <property type="component" value="Unassembled WGS sequence"/>
</dbReference>
<keyword evidence="3" id="KW-1185">Reference proteome</keyword>
<dbReference type="EMBL" id="UZAF01017643">
    <property type="protein sequence ID" value="VDO43656.1"/>
    <property type="molecule type" value="Genomic_DNA"/>
</dbReference>
<feature type="compositionally biased region" description="Basic and acidic residues" evidence="1">
    <location>
        <begin position="10"/>
        <end position="20"/>
    </location>
</feature>
<evidence type="ECO:0000313" key="3">
    <source>
        <dbReference type="Proteomes" id="UP000268014"/>
    </source>
</evidence>
<gene>
    <name evidence="2" type="ORF">HPLM_LOCUS11720</name>
</gene>
<feature type="compositionally biased region" description="Polar residues" evidence="1">
    <location>
        <begin position="118"/>
        <end position="133"/>
    </location>
</feature>